<dbReference type="Pfam" id="PF03478">
    <property type="entry name" value="Beta-prop_KIB1-4"/>
    <property type="match status" value="1"/>
</dbReference>
<reference evidence="3" key="1">
    <citation type="submission" date="2020-10" db="EMBL/GenBank/DDBJ databases">
        <authorList>
            <person name="Han B."/>
            <person name="Lu T."/>
            <person name="Zhao Q."/>
            <person name="Huang X."/>
            <person name="Zhao Y."/>
        </authorList>
    </citation>
    <scope>NUCLEOTIDE SEQUENCE</scope>
</reference>
<dbReference type="EMBL" id="CAJGYO010000007">
    <property type="protein sequence ID" value="CAD6241963.1"/>
    <property type="molecule type" value="Genomic_DNA"/>
</dbReference>
<organism evidence="3 4">
    <name type="scientific">Miscanthus lutarioriparius</name>
    <dbReference type="NCBI Taxonomy" id="422564"/>
    <lineage>
        <taxon>Eukaryota</taxon>
        <taxon>Viridiplantae</taxon>
        <taxon>Streptophyta</taxon>
        <taxon>Embryophyta</taxon>
        <taxon>Tracheophyta</taxon>
        <taxon>Spermatophyta</taxon>
        <taxon>Magnoliopsida</taxon>
        <taxon>Liliopsida</taxon>
        <taxon>Poales</taxon>
        <taxon>Poaceae</taxon>
        <taxon>PACMAD clade</taxon>
        <taxon>Panicoideae</taxon>
        <taxon>Andropogonodae</taxon>
        <taxon>Andropogoneae</taxon>
        <taxon>Saccharinae</taxon>
        <taxon>Miscanthus</taxon>
    </lineage>
</organism>
<dbReference type="Proteomes" id="UP000604825">
    <property type="component" value="Unassembled WGS sequence"/>
</dbReference>
<feature type="domain" description="KIB1-4 beta-propeller" evidence="2">
    <location>
        <begin position="129"/>
        <end position="217"/>
    </location>
</feature>
<keyword evidence="4" id="KW-1185">Reference proteome</keyword>
<evidence type="ECO:0000256" key="1">
    <source>
        <dbReference type="SAM" id="MobiDB-lite"/>
    </source>
</evidence>
<feature type="region of interest" description="Disordered" evidence="1">
    <location>
        <begin position="1"/>
        <end position="42"/>
    </location>
</feature>
<dbReference type="PANTHER" id="PTHR33165">
    <property type="entry name" value="F-BOX DOMAIN CONTAINING PROTEIN-LIKE-RELATED"/>
    <property type="match status" value="1"/>
</dbReference>
<dbReference type="AlphaFoldDB" id="A0A811PBV4"/>
<evidence type="ECO:0000259" key="2">
    <source>
        <dbReference type="Pfam" id="PF03478"/>
    </source>
</evidence>
<feature type="compositionally biased region" description="Polar residues" evidence="1">
    <location>
        <begin position="10"/>
        <end position="19"/>
    </location>
</feature>
<accession>A0A811PBV4</accession>
<dbReference type="PANTHER" id="PTHR33165:SF49">
    <property type="entry name" value="DUF295 DOMAIN-CONTAINING PROTEIN"/>
    <property type="match status" value="1"/>
</dbReference>
<sequence>MSLPGHQKRPSAQCSLTACSSSSRKRRRHRLPPPTPTVSAGAGTVAVASSPWASMNEDSLRLIAWRVLAGDLLDYVHFRAVCAHWRSSTVCPRGHGVTDPRFHPRRWMMLPEGHGLYPAHSKLHGYIRFFHLDTGRFARAKLPVFQDHSVLDSVDGLLVMHRDQDTAIRLLHPLTGDVVDLPPLVTLMPHIFNQDLPGASHPTHRFVYLRGVCASFSVSAAGVVTVMLALHRIDFSEDGDHVAGLGSSLPEPKLIATIPTDKLAKPIFLVECNSQNLVGGYTDRSLSHMVVHRLADLKLEKLIPLRSIGDKALFINDRCLSVSSNGALPTVVSDTIVLPSMKDGSFVQYHLNTNT</sequence>
<proteinExistence type="predicted"/>
<comment type="caution">
    <text evidence="3">The sequence shown here is derived from an EMBL/GenBank/DDBJ whole genome shotgun (WGS) entry which is preliminary data.</text>
</comment>
<evidence type="ECO:0000313" key="3">
    <source>
        <dbReference type="EMBL" id="CAD6241963.1"/>
    </source>
</evidence>
<evidence type="ECO:0000313" key="4">
    <source>
        <dbReference type="Proteomes" id="UP000604825"/>
    </source>
</evidence>
<dbReference type="InterPro" id="IPR005174">
    <property type="entry name" value="KIB1-4_b-propeller"/>
</dbReference>
<gene>
    <name evidence="3" type="ORF">NCGR_LOCUS27577</name>
</gene>
<protein>
    <recommendedName>
        <fullName evidence="2">KIB1-4 beta-propeller domain-containing protein</fullName>
    </recommendedName>
</protein>
<dbReference type="OrthoDB" id="659294at2759"/>
<name>A0A811PBV4_9POAL</name>